<dbReference type="InterPro" id="IPR011335">
    <property type="entry name" value="Restrct_endonuc-II-like"/>
</dbReference>
<dbReference type="SUPFAM" id="SSF52980">
    <property type="entry name" value="Restriction endonuclease-like"/>
    <property type="match status" value="1"/>
</dbReference>
<dbReference type="HOGENOM" id="CLU_107928_1_0_7"/>
<dbReference type="InterPro" id="IPR047216">
    <property type="entry name" value="Endonuclease_DUF559_bact"/>
</dbReference>
<keyword evidence="3" id="KW-1185">Reference proteome</keyword>
<evidence type="ECO:0000259" key="1">
    <source>
        <dbReference type="Pfam" id="PF04480"/>
    </source>
</evidence>
<accession>Q3A652</accession>
<dbReference type="Pfam" id="PF04480">
    <property type="entry name" value="DUF559"/>
    <property type="match status" value="1"/>
</dbReference>
<gene>
    <name evidence="2" type="ordered locus">Pcar_0900</name>
</gene>
<dbReference type="PANTHER" id="PTHR38590">
    <property type="entry name" value="BLL0828 PROTEIN"/>
    <property type="match status" value="1"/>
</dbReference>
<name>Q3A652_SYNC1</name>
<protein>
    <submittedName>
        <fullName evidence="2">Endonuclease DUF559, putative</fullName>
    </submittedName>
</protein>
<reference evidence="3" key="1">
    <citation type="submission" date="2005-10" db="EMBL/GenBank/DDBJ databases">
        <title>Complete sequence of Pelobacter carbinolicus DSM 2380.</title>
        <authorList>
            <person name="Copeland A."/>
            <person name="Lucas S."/>
            <person name="Lapidus A."/>
            <person name="Barry K."/>
            <person name="Detter J.C."/>
            <person name="Glavina T."/>
            <person name="Hammon N."/>
            <person name="Israni S."/>
            <person name="Pitluck S."/>
            <person name="Chertkov O."/>
            <person name="Schmutz J."/>
            <person name="Larimer F."/>
            <person name="Land M."/>
            <person name="Kyrpides N."/>
            <person name="Ivanova N."/>
            <person name="Richardson P."/>
        </authorList>
    </citation>
    <scope>NUCLEOTIDE SEQUENCE [LARGE SCALE GENOMIC DNA]</scope>
    <source>
        <strain evidence="3">DSM 2380 / NBRC 103641 / GraBd1</strain>
    </source>
</reference>
<dbReference type="STRING" id="338963.Pcar_0900"/>
<organism evidence="2 3">
    <name type="scientific">Syntrophotalea carbinolica (strain DSM 2380 / NBRC 103641 / GraBd1)</name>
    <name type="common">Pelobacter carbinolicus</name>
    <dbReference type="NCBI Taxonomy" id="338963"/>
    <lineage>
        <taxon>Bacteria</taxon>
        <taxon>Pseudomonadati</taxon>
        <taxon>Thermodesulfobacteriota</taxon>
        <taxon>Desulfuromonadia</taxon>
        <taxon>Desulfuromonadales</taxon>
        <taxon>Syntrophotaleaceae</taxon>
        <taxon>Syntrophotalea</taxon>
    </lineage>
</organism>
<dbReference type="OrthoDB" id="9798754at2"/>
<dbReference type="GO" id="GO:0004519">
    <property type="term" value="F:endonuclease activity"/>
    <property type="evidence" value="ECO:0007669"/>
    <property type="project" value="UniProtKB-KW"/>
</dbReference>
<dbReference type="PANTHER" id="PTHR38590:SF1">
    <property type="entry name" value="BLL0828 PROTEIN"/>
    <property type="match status" value="1"/>
</dbReference>
<evidence type="ECO:0000313" key="3">
    <source>
        <dbReference type="Proteomes" id="UP000002534"/>
    </source>
</evidence>
<dbReference type="InterPro" id="IPR007569">
    <property type="entry name" value="DUF559"/>
</dbReference>
<dbReference type="Proteomes" id="UP000002534">
    <property type="component" value="Chromosome"/>
</dbReference>
<keyword evidence="2" id="KW-0378">Hydrolase</keyword>
<dbReference type="eggNOG" id="COG2852">
    <property type="taxonomic scope" value="Bacteria"/>
</dbReference>
<evidence type="ECO:0000313" key="2">
    <source>
        <dbReference type="EMBL" id="ABA88155.1"/>
    </source>
</evidence>
<dbReference type="EMBL" id="CP000142">
    <property type="protein sequence ID" value="ABA88155.1"/>
    <property type="molecule type" value="Genomic_DNA"/>
</dbReference>
<dbReference type="Gene3D" id="3.40.960.10">
    <property type="entry name" value="VSR Endonuclease"/>
    <property type="match status" value="1"/>
</dbReference>
<reference evidence="2 3" key="2">
    <citation type="journal article" date="2012" name="BMC Genomics">
        <title>The genome of Pelobacter carbinolicus reveals surprising metabolic capabilities and physiological features.</title>
        <authorList>
            <person name="Aklujkar M."/>
            <person name="Haveman S.A."/>
            <person name="Didonato R.Jr."/>
            <person name="Chertkov O."/>
            <person name="Han C.S."/>
            <person name="Land M.L."/>
            <person name="Brown P."/>
            <person name="Lovley D.R."/>
        </authorList>
    </citation>
    <scope>NUCLEOTIDE SEQUENCE [LARGE SCALE GENOMIC DNA]</scope>
    <source>
        <strain evidence="3">DSM 2380 / NBRC 103641 / GraBd1</strain>
    </source>
</reference>
<sequence length="125" mass="14540">MKTYTRKLIPRAREMRSNMTEPEKRMWYQCLKQLPHRFRRQRPFGPYIVDFYCASHKLVIEIDGESHMPGEAQAYDADRTVYLQGLGLHVVRFSNREVMENIEGVYARLVEILGPPSVPPTSQGG</sequence>
<dbReference type="AlphaFoldDB" id="Q3A652"/>
<keyword evidence="2" id="KW-0255">Endonuclease</keyword>
<proteinExistence type="predicted"/>
<feature type="domain" description="DUF559" evidence="1">
    <location>
        <begin position="10"/>
        <end position="111"/>
    </location>
</feature>
<dbReference type="KEGG" id="pca:Pcar_0900"/>
<dbReference type="CDD" id="cd01038">
    <property type="entry name" value="Endonuclease_DUF559"/>
    <property type="match status" value="1"/>
</dbReference>
<dbReference type="RefSeq" id="WP_011340621.1">
    <property type="nucleotide sequence ID" value="NC_007498.2"/>
</dbReference>
<keyword evidence="2" id="KW-0540">Nuclease</keyword>